<organism evidence="9 10">
    <name type="scientific">Periconia macrospinosa</name>
    <dbReference type="NCBI Taxonomy" id="97972"/>
    <lineage>
        <taxon>Eukaryota</taxon>
        <taxon>Fungi</taxon>
        <taxon>Dikarya</taxon>
        <taxon>Ascomycota</taxon>
        <taxon>Pezizomycotina</taxon>
        <taxon>Dothideomycetes</taxon>
        <taxon>Pleosporomycetidae</taxon>
        <taxon>Pleosporales</taxon>
        <taxon>Massarineae</taxon>
        <taxon>Periconiaceae</taxon>
        <taxon>Periconia</taxon>
    </lineage>
</organism>
<feature type="transmembrane region" description="Helical" evidence="7">
    <location>
        <begin position="55"/>
        <end position="77"/>
    </location>
</feature>
<keyword evidence="10" id="KW-1185">Reference proteome</keyword>
<dbReference type="PANTHER" id="PTHR33048">
    <property type="entry name" value="PTH11-LIKE INTEGRAL MEMBRANE PROTEIN (AFU_ORTHOLOGUE AFUA_5G11245)"/>
    <property type="match status" value="1"/>
</dbReference>
<evidence type="ECO:0000256" key="4">
    <source>
        <dbReference type="ARBA" id="ARBA00023136"/>
    </source>
</evidence>
<name>A0A2V1E3R3_9PLEO</name>
<evidence type="ECO:0000259" key="8">
    <source>
        <dbReference type="Pfam" id="PF20684"/>
    </source>
</evidence>
<dbReference type="Pfam" id="PF20684">
    <property type="entry name" value="Fung_rhodopsin"/>
    <property type="match status" value="1"/>
</dbReference>
<dbReference type="OrthoDB" id="4682787at2759"/>
<dbReference type="InterPro" id="IPR052337">
    <property type="entry name" value="SAT4-like"/>
</dbReference>
<feature type="region of interest" description="Disordered" evidence="6">
    <location>
        <begin position="304"/>
        <end position="338"/>
    </location>
</feature>
<feature type="transmembrane region" description="Helical" evidence="7">
    <location>
        <begin position="139"/>
        <end position="163"/>
    </location>
</feature>
<feature type="transmembrane region" description="Helical" evidence="7">
    <location>
        <begin position="100"/>
        <end position="127"/>
    </location>
</feature>
<feature type="compositionally biased region" description="Basic and acidic residues" evidence="6">
    <location>
        <begin position="325"/>
        <end position="338"/>
    </location>
</feature>
<feature type="transmembrane region" description="Helical" evidence="7">
    <location>
        <begin position="183"/>
        <end position="208"/>
    </location>
</feature>
<accession>A0A2V1E3R3</accession>
<protein>
    <recommendedName>
        <fullName evidence="8">Rhodopsin domain-containing protein</fullName>
    </recommendedName>
</protein>
<keyword evidence="2 7" id="KW-0812">Transmembrane</keyword>
<evidence type="ECO:0000256" key="5">
    <source>
        <dbReference type="ARBA" id="ARBA00038359"/>
    </source>
</evidence>
<dbReference type="PANTHER" id="PTHR33048:SF47">
    <property type="entry name" value="INTEGRAL MEMBRANE PROTEIN-RELATED"/>
    <property type="match status" value="1"/>
</dbReference>
<keyword evidence="4 7" id="KW-0472">Membrane</keyword>
<feature type="transmembrane region" description="Helical" evidence="7">
    <location>
        <begin position="220"/>
        <end position="239"/>
    </location>
</feature>
<comment type="subcellular location">
    <subcellularLocation>
        <location evidence="1">Membrane</location>
        <topology evidence="1">Multi-pass membrane protein</topology>
    </subcellularLocation>
</comment>
<proteinExistence type="inferred from homology"/>
<evidence type="ECO:0000256" key="6">
    <source>
        <dbReference type="SAM" id="MobiDB-lite"/>
    </source>
</evidence>
<comment type="similarity">
    <text evidence="5">Belongs to the SAT4 family.</text>
</comment>
<reference evidence="9 10" key="1">
    <citation type="journal article" date="2018" name="Sci. Rep.">
        <title>Comparative genomics provides insights into the lifestyle and reveals functional heterogeneity of dark septate endophytic fungi.</title>
        <authorList>
            <person name="Knapp D.G."/>
            <person name="Nemeth J.B."/>
            <person name="Barry K."/>
            <person name="Hainaut M."/>
            <person name="Henrissat B."/>
            <person name="Johnson J."/>
            <person name="Kuo A."/>
            <person name="Lim J.H.P."/>
            <person name="Lipzen A."/>
            <person name="Nolan M."/>
            <person name="Ohm R.A."/>
            <person name="Tamas L."/>
            <person name="Grigoriev I.V."/>
            <person name="Spatafora J.W."/>
            <person name="Nagy L.G."/>
            <person name="Kovacs G.M."/>
        </authorList>
    </citation>
    <scope>NUCLEOTIDE SEQUENCE [LARGE SCALE GENOMIC DNA]</scope>
    <source>
        <strain evidence="9 10">DSE2036</strain>
    </source>
</reference>
<sequence>MNGPALKPPPGVKPDFSEFTSRNSLAHGVFSASIVVSTILVGLQIYSRVKCYRKFAIEEGIAVAALGCFAIFVYYLWKINNTVGIFTHQWNLQLKTMPTFLYNVSAASATYGVVIMLIKAGILLHWARVFVPAGIHNKFWWTCHIILWINAVFYTITVIIEIFGCTPRHKIWTPWVPGKCLDMAEVILASSFVNFFSDLIILLVPQMVVWKLQLPLRKKLGIAGLFAMGLFATVGAGFRMKSAFAFAKDPDMSYTISELGLWCFAEMVPGFFLLSLPCLPILFKTSPLLQRTFVAIRSLTGRSKNSSRERPTRTSSALRARIKPRRDPDADLFTDTHRSSRTFIPLTDVETSKSGMER</sequence>
<dbReference type="GO" id="GO:0016020">
    <property type="term" value="C:membrane"/>
    <property type="evidence" value="ECO:0007669"/>
    <property type="project" value="UniProtKB-SubCell"/>
</dbReference>
<feature type="domain" description="Rhodopsin" evidence="8">
    <location>
        <begin position="44"/>
        <end position="284"/>
    </location>
</feature>
<dbReference type="InterPro" id="IPR049326">
    <property type="entry name" value="Rhodopsin_dom_fungi"/>
</dbReference>
<keyword evidence="3 7" id="KW-1133">Transmembrane helix</keyword>
<dbReference type="AlphaFoldDB" id="A0A2V1E3R3"/>
<feature type="transmembrane region" description="Helical" evidence="7">
    <location>
        <begin position="259"/>
        <end position="283"/>
    </location>
</feature>
<dbReference type="Proteomes" id="UP000244855">
    <property type="component" value="Unassembled WGS sequence"/>
</dbReference>
<feature type="transmembrane region" description="Helical" evidence="7">
    <location>
        <begin position="24"/>
        <end position="43"/>
    </location>
</feature>
<dbReference type="EMBL" id="KZ805322">
    <property type="protein sequence ID" value="PVI04304.1"/>
    <property type="molecule type" value="Genomic_DNA"/>
</dbReference>
<evidence type="ECO:0000256" key="7">
    <source>
        <dbReference type="SAM" id="Phobius"/>
    </source>
</evidence>
<evidence type="ECO:0000256" key="3">
    <source>
        <dbReference type="ARBA" id="ARBA00022989"/>
    </source>
</evidence>
<evidence type="ECO:0000313" key="10">
    <source>
        <dbReference type="Proteomes" id="UP000244855"/>
    </source>
</evidence>
<evidence type="ECO:0000256" key="2">
    <source>
        <dbReference type="ARBA" id="ARBA00022692"/>
    </source>
</evidence>
<evidence type="ECO:0000256" key="1">
    <source>
        <dbReference type="ARBA" id="ARBA00004141"/>
    </source>
</evidence>
<dbReference type="STRING" id="97972.A0A2V1E3R3"/>
<gene>
    <name evidence="9" type="ORF">DM02DRAFT_586241</name>
</gene>
<evidence type="ECO:0000313" key="9">
    <source>
        <dbReference type="EMBL" id="PVI04304.1"/>
    </source>
</evidence>